<evidence type="ECO:0000313" key="6">
    <source>
        <dbReference type="EMBL" id="EGG14626.1"/>
    </source>
</evidence>
<dbReference type="InterPro" id="IPR057661">
    <property type="entry name" value="RsdA/BaiN/AoA(So)_Rossmann"/>
</dbReference>
<comment type="cofactor">
    <cofactor evidence="1">
        <name>FAD</name>
        <dbReference type="ChEBI" id="CHEBI:57692"/>
    </cofactor>
</comment>
<dbReference type="Pfam" id="PF22780">
    <property type="entry name" value="HI0933_like_1st"/>
    <property type="match status" value="1"/>
</dbReference>
<dbReference type="STRING" id="1054147.F4QBN8"/>
<feature type="domain" description="RsdA/BaiN/AoA(So)-like insert" evidence="5">
    <location>
        <begin position="231"/>
        <end position="384"/>
    </location>
</feature>
<accession>F4QBN8</accession>
<organism evidence="6 7">
    <name type="scientific">Cavenderia fasciculata</name>
    <name type="common">Slime mold</name>
    <name type="synonym">Dictyostelium fasciculatum</name>
    <dbReference type="NCBI Taxonomy" id="261658"/>
    <lineage>
        <taxon>Eukaryota</taxon>
        <taxon>Amoebozoa</taxon>
        <taxon>Evosea</taxon>
        <taxon>Eumycetozoa</taxon>
        <taxon>Dictyostelia</taxon>
        <taxon>Acytosteliales</taxon>
        <taxon>Cavenderiaceae</taxon>
        <taxon>Cavenderia</taxon>
    </lineage>
</organism>
<evidence type="ECO:0000313" key="7">
    <source>
        <dbReference type="Proteomes" id="UP000007797"/>
    </source>
</evidence>
<dbReference type="SUPFAM" id="SSF51905">
    <property type="entry name" value="FAD/NAD(P)-binding domain"/>
    <property type="match status" value="1"/>
</dbReference>
<dbReference type="Pfam" id="PF03486">
    <property type="entry name" value="HI0933_like"/>
    <property type="match status" value="1"/>
</dbReference>
<evidence type="ECO:0000256" key="3">
    <source>
        <dbReference type="ARBA" id="ARBA00022827"/>
    </source>
</evidence>
<keyword evidence="2" id="KW-0285">Flavoprotein</keyword>
<dbReference type="InterPro" id="IPR036188">
    <property type="entry name" value="FAD/NAD-bd_sf"/>
</dbReference>
<dbReference type="AlphaFoldDB" id="F4QBN8"/>
<keyword evidence="3" id="KW-0274">FAD</keyword>
<evidence type="ECO:0000259" key="4">
    <source>
        <dbReference type="Pfam" id="PF03486"/>
    </source>
</evidence>
<dbReference type="Proteomes" id="UP000007797">
    <property type="component" value="Unassembled WGS sequence"/>
</dbReference>
<reference evidence="7" key="1">
    <citation type="journal article" date="2011" name="Genome Res.">
        <title>Phylogeny-wide analysis of social amoeba genomes highlights ancient origins for complex intercellular communication.</title>
        <authorList>
            <person name="Heidel A.J."/>
            <person name="Lawal H.M."/>
            <person name="Felder M."/>
            <person name="Schilde C."/>
            <person name="Helps N.R."/>
            <person name="Tunggal B."/>
            <person name="Rivero F."/>
            <person name="John U."/>
            <person name="Schleicher M."/>
            <person name="Eichinger L."/>
            <person name="Platzer M."/>
            <person name="Noegel A.A."/>
            <person name="Schaap P."/>
            <person name="Gloeckner G."/>
        </authorList>
    </citation>
    <scope>NUCLEOTIDE SEQUENCE [LARGE SCALE GENOMIC DNA]</scope>
    <source>
        <strain evidence="7">SH3</strain>
    </source>
</reference>
<dbReference type="SUPFAM" id="SSF160996">
    <property type="entry name" value="HI0933 insert domain-like"/>
    <property type="match status" value="1"/>
</dbReference>
<dbReference type="InterPro" id="IPR023166">
    <property type="entry name" value="BaiN-like_dom_sf"/>
</dbReference>
<dbReference type="GeneID" id="14866637"/>
<dbReference type="OMA" id="RCNFTNM"/>
<evidence type="ECO:0000259" key="5">
    <source>
        <dbReference type="Pfam" id="PF22780"/>
    </source>
</evidence>
<protein>
    <recommendedName>
        <fullName evidence="8">FAD dependent oxidoreductase domain-containing protein</fullName>
    </recommendedName>
</protein>
<dbReference type="OrthoDB" id="9930022at2759"/>
<evidence type="ECO:0000256" key="1">
    <source>
        <dbReference type="ARBA" id="ARBA00001974"/>
    </source>
</evidence>
<dbReference type="NCBIfam" id="TIGR00275">
    <property type="entry name" value="aminoacetone oxidase family FAD-binding enzyme"/>
    <property type="match status" value="1"/>
</dbReference>
<feature type="domain" description="RsdA/BaiN/AoA(So)-like Rossmann fold-like" evidence="4">
    <location>
        <begin position="13"/>
        <end position="401"/>
    </location>
</feature>
<proteinExistence type="predicted"/>
<evidence type="ECO:0000256" key="2">
    <source>
        <dbReference type="ARBA" id="ARBA00022630"/>
    </source>
</evidence>
<sequence length="411" mass="45000">MAMSQIAVSTIRNVTIIGGGAAGLTTAIFAKQTYPHLKVTILERKREAGKKILMSGGTRCNVLPKKVDIRHDYFSEDMNIAKKIMSSWNVDGCYKWLSDDIGLKLELEEETNKYFPHSNSARDVRDKLRDKCINLGVDIVYNRRVDVVHKVGGADDNGDKPSTFRIKGINEQNSDEPFNHLTDAIVVSSGGLSFPAVGTDGSGYRIAKSMGHSINPTYAALTPLKGMPIGGDPLAGLSMNLALRVSGVHREPIVANRSGFLFTHKGFSGPSILDLSHYCVKALESNGSIPLPSLSARLDGADKTQWTERLANANSQYGTQNQLLSNRLGVFIPHNFVDRVMTHLNQKDKKMNELSSSERKVLVEFLSNMPVEYTGHDGYKKAEVTGGGVPLTQINHQNLEKLEVLISIGHG</sequence>
<keyword evidence="7" id="KW-1185">Reference proteome</keyword>
<dbReference type="PANTHER" id="PTHR42887">
    <property type="entry name" value="OS12G0638800 PROTEIN"/>
    <property type="match status" value="1"/>
</dbReference>
<dbReference type="EMBL" id="GL883028">
    <property type="protein sequence ID" value="EGG14626.1"/>
    <property type="molecule type" value="Genomic_DNA"/>
</dbReference>
<dbReference type="InterPro" id="IPR004792">
    <property type="entry name" value="BaiN-like"/>
</dbReference>
<dbReference type="Gene3D" id="2.40.30.10">
    <property type="entry name" value="Translation factors"/>
    <property type="match status" value="1"/>
</dbReference>
<evidence type="ECO:0008006" key="8">
    <source>
        <dbReference type="Google" id="ProtNLM"/>
    </source>
</evidence>
<dbReference type="Gene3D" id="1.10.8.260">
    <property type="entry name" value="HI0933 insert domain-like"/>
    <property type="match status" value="1"/>
</dbReference>
<dbReference type="InterPro" id="IPR055178">
    <property type="entry name" value="RsdA/BaiN/AoA(So)-like_dom"/>
</dbReference>
<dbReference type="RefSeq" id="XP_004351134.1">
    <property type="nucleotide sequence ID" value="XM_004351082.1"/>
</dbReference>
<dbReference type="PANTHER" id="PTHR42887:SF2">
    <property type="entry name" value="OS12G0638800 PROTEIN"/>
    <property type="match status" value="1"/>
</dbReference>
<dbReference type="Gene3D" id="3.50.50.60">
    <property type="entry name" value="FAD/NAD(P)-binding domain"/>
    <property type="match status" value="1"/>
</dbReference>
<gene>
    <name evidence="6" type="ORF">DFA_10884</name>
</gene>
<name>F4QBN8_CACFS</name>
<dbReference type="KEGG" id="dfa:DFA_10884"/>